<dbReference type="OrthoDB" id="428342at2759"/>
<reference evidence="2 3" key="1">
    <citation type="submission" date="2018-04" db="EMBL/GenBank/DDBJ databases">
        <authorList>
            <person name="Zhang X."/>
            <person name="Yuan J."/>
            <person name="Li F."/>
            <person name="Xiang J."/>
        </authorList>
    </citation>
    <scope>NUCLEOTIDE SEQUENCE [LARGE SCALE GENOMIC DNA]</scope>
    <source>
        <tissue evidence="2">Muscle</tissue>
    </source>
</reference>
<dbReference type="PANTHER" id="PTHR21581">
    <property type="entry name" value="D-ALANYL-D-ALANINE CARBOXYPEPTIDASE"/>
    <property type="match status" value="1"/>
</dbReference>
<feature type="compositionally biased region" description="Low complexity" evidence="1">
    <location>
        <begin position="248"/>
        <end position="263"/>
    </location>
</feature>
<gene>
    <name evidence="2" type="ORF">C7M84_010698</name>
</gene>
<feature type="region of interest" description="Disordered" evidence="1">
    <location>
        <begin position="243"/>
        <end position="268"/>
    </location>
</feature>
<feature type="compositionally biased region" description="Polar residues" evidence="1">
    <location>
        <begin position="68"/>
        <end position="92"/>
    </location>
</feature>
<dbReference type="GO" id="GO:0030008">
    <property type="term" value="C:TRAPP complex"/>
    <property type="evidence" value="ECO:0007669"/>
    <property type="project" value="TreeGrafter"/>
</dbReference>
<proteinExistence type="predicted"/>
<dbReference type="Gene3D" id="1.25.40.10">
    <property type="entry name" value="Tetratricopeptide repeat domain"/>
    <property type="match status" value="1"/>
</dbReference>
<evidence type="ECO:0000256" key="1">
    <source>
        <dbReference type="SAM" id="MobiDB-lite"/>
    </source>
</evidence>
<organism evidence="2 3">
    <name type="scientific">Penaeus vannamei</name>
    <name type="common">Whiteleg shrimp</name>
    <name type="synonym">Litopenaeus vannamei</name>
    <dbReference type="NCBI Taxonomy" id="6689"/>
    <lineage>
        <taxon>Eukaryota</taxon>
        <taxon>Metazoa</taxon>
        <taxon>Ecdysozoa</taxon>
        <taxon>Arthropoda</taxon>
        <taxon>Crustacea</taxon>
        <taxon>Multicrustacea</taxon>
        <taxon>Malacostraca</taxon>
        <taxon>Eumalacostraca</taxon>
        <taxon>Eucarida</taxon>
        <taxon>Decapoda</taxon>
        <taxon>Dendrobranchiata</taxon>
        <taxon>Penaeoidea</taxon>
        <taxon>Penaeidae</taxon>
        <taxon>Penaeus</taxon>
    </lineage>
</organism>
<dbReference type="InterPro" id="IPR011990">
    <property type="entry name" value="TPR-like_helical_dom_sf"/>
</dbReference>
<sequence length="724" mass="78095">MSDQPPTLSNYFDQSSSSIFDQLSGTPQNAQPTLTSHQVGGVAPALPATSEQISTPYITPIANQQLTYPPEANSFSSPGANITTSGNASPSQGDVPLGSPYQPPVCVTPEPQLGGPGTPQPNSTNLHTPHVSHESFSSPAHHNIPLTPQNQEAVASTTNLPANNLPVPTPSTPSQSAMMMSMTTSMLVTDTSPNASMDVEATTVKFQQASIEEEAEPSSPSQTTLIHAGNVAMGIVAISAPPNNLQASTGSKPTSPKPSMKLTAASESADSFLTPATEQDVFTASLLSSDADRRHDAWIPSESTKQALIAMSTSPPGTYFPEKDLLTMPGIAVKEDFGDPVKNLVRTYLGEDAATKRVVLTAASVTQDDRGLRQLIAAGCYHAAVNLTTQLLTVYGQGEGRAGHPSKHTAHSIQLWFTRIALLIKLRRFSLAEVECQYFGDLDAPDLYFEFYPELYGGRRGSMVPFGFRLLVAELPQYLGKHTQALDRLNALLRNCNRIIENLSSGLSEDGSTLEMTSNMRDDSLKLWRTRRLKVLYSITNCAVSLKDFRLAGSLLERLTQEDPNSAAGLYSALGRLCLQLGDVTAAQDTFNHYLEHTPPPPHHDPVQGLLHSAYISIAQNAFKDATEILQQAHKINPNNGLVINNLGVCLMYTGRVTEAIKLVEGAVFSQPDRFLHEAIILNLATMYELESSNAHQNKLKLLSLIAQHKGDSFNVAALKLQPQ</sequence>
<keyword evidence="3" id="KW-1185">Reference proteome</keyword>
<feature type="region of interest" description="Disordered" evidence="1">
    <location>
        <begin position="68"/>
        <end position="138"/>
    </location>
</feature>
<comment type="caution">
    <text evidence="2">The sequence shown here is derived from an EMBL/GenBank/DDBJ whole genome shotgun (WGS) entry which is preliminary data.</text>
</comment>
<evidence type="ECO:0000313" key="2">
    <source>
        <dbReference type="EMBL" id="ROT70997.1"/>
    </source>
</evidence>
<dbReference type="Proteomes" id="UP000283509">
    <property type="component" value="Unassembled WGS sequence"/>
</dbReference>
<reference evidence="2 3" key="2">
    <citation type="submission" date="2019-01" db="EMBL/GenBank/DDBJ databases">
        <title>The decoding of complex shrimp genome reveals the adaptation for benthos swimmer, frequently molting mechanism and breeding impact on genome.</title>
        <authorList>
            <person name="Sun Y."/>
            <person name="Gao Y."/>
            <person name="Yu Y."/>
        </authorList>
    </citation>
    <scope>NUCLEOTIDE SEQUENCE [LARGE SCALE GENOMIC DNA]</scope>
    <source>
        <tissue evidence="2">Muscle</tissue>
    </source>
</reference>
<accession>A0A423T3D4</accession>
<dbReference type="PANTHER" id="PTHR21581:SF6">
    <property type="entry name" value="TRAFFICKING PROTEIN PARTICLE COMPLEX SUBUNIT 12"/>
    <property type="match status" value="1"/>
</dbReference>
<dbReference type="GO" id="GO:0005794">
    <property type="term" value="C:Golgi apparatus"/>
    <property type="evidence" value="ECO:0007669"/>
    <property type="project" value="TreeGrafter"/>
</dbReference>
<dbReference type="EMBL" id="QCYY01002360">
    <property type="protein sequence ID" value="ROT70997.1"/>
    <property type="molecule type" value="Genomic_DNA"/>
</dbReference>
<dbReference type="Pfam" id="PF14559">
    <property type="entry name" value="TPR_19"/>
    <property type="match status" value="2"/>
</dbReference>
<protein>
    <submittedName>
        <fullName evidence="2">Tetratricopeptide repeat protein 15</fullName>
    </submittedName>
</protein>
<dbReference type="SUPFAM" id="SSF48452">
    <property type="entry name" value="TPR-like"/>
    <property type="match status" value="1"/>
</dbReference>
<name>A0A423T3D4_PENVA</name>
<dbReference type="STRING" id="6689.A0A423T3D4"/>
<evidence type="ECO:0000313" key="3">
    <source>
        <dbReference type="Proteomes" id="UP000283509"/>
    </source>
</evidence>
<dbReference type="AlphaFoldDB" id="A0A423T3D4"/>